<protein>
    <recommendedName>
        <fullName evidence="7">Probable Ufm1-specific protease 2</fullName>
    </recommendedName>
</protein>
<feature type="domain" description="UFSP2 N-terminal MPN-like" evidence="10">
    <location>
        <begin position="1"/>
        <end position="124"/>
    </location>
</feature>
<dbReference type="GO" id="GO:0071567">
    <property type="term" value="F:deUFMylase activity"/>
    <property type="evidence" value="ECO:0007669"/>
    <property type="project" value="TreeGrafter"/>
</dbReference>
<proteinExistence type="inferred from homology"/>
<gene>
    <name evidence="11" type="ORF">NQ315_007696</name>
</gene>
<evidence type="ECO:0000313" key="12">
    <source>
        <dbReference type="Proteomes" id="UP001159042"/>
    </source>
</evidence>
<keyword evidence="4" id="KW-0378">Hydrolase</keyword>
<feature type="domain" description="UFSP2 second" evidence="9">
    <location>
        <begin position="150"/>
        <end position="371"/>
    </location>
</feature>
<dbReference type="Pfam" id="PF20908">
    <property type="entry name" value="UfSP2_N"/>
    <property type="match status" value="1"/>
</dbReference>
<evidence type="ECO:0000259" key="9">
    <source>
        <dbReference type="Pfam" id="PF20908"/>
    </source>
</evidence>
<dbReference type="EMBL" id="JANEYG010000006">
    <property type="protein sequence ID" value="KAJ8922664.1"/>
    <property type="molecule type" value="Genomic_DNA"/>
</dbReference>
<dbReference type="FunFam" id="3.90.70.130:FF:000001">
    <property type="entry name" value="Probable Ufm1-specific protease 2"/>
    <property type="match status" value="1"/>
</dbReference>
<dbReference type="AlphaFoldDB" id="A0AAV8W8G5"/>
<dbReference type="PANTHER" id="PTHR48153:SF2">
    <property type="entry name" value="UFM1-SPECIFIC PROTEASE 2"/>
    <property type="match status" value="1"/>
</dbReference>
<evidence type="ECO:0000256" key="6">
    <source>
        <dbReference type="ARBA" id="ARBA00057559"/>
    </source>
</evidence>
<accession>A0AAV8W8G5</accession>
<evidence type="ECO:0000256" key="3">
    <source>
        <dbReference type="ARBA" id="ARBA00022786"/>
    </source>
</evidence>
<dbReference type="GO" id="GO:0005783">
    <property type="term" value="C:endoplasmic reticulum"/>
    <property type="evidence" value="ECO:0007669"/>
    <property type="project" value="TreeGrafter"/>
</dbReference>
<dbReference type="Pfam" id="PF07910">
    <property type="entry name" value="Peptidase_C78"/>
    <property type="match status" value="1"/>
</dbReference>
<dbReference type="Proteomes" id="UP001159042">
    <property type="component" value="Unassembled WGS sequence"/>
</dbReference>
<keyword evidence="3" id="KW-0833">Ubl conjugation pathway</keyword>
<dbReference type="InterPro" id="IPR058757">
    <property type="entry name" value="UFSP2_MPN_N"/>
</dbReference>
<reference evidence="11 12" key="1">
    <citation type="journal article" date="2023" name="Insect Mol. Biol.">
        <title>Genome sequencing provides insights into the evolution of gene families encoding plant cell wall-degrading enzymes in longhorned beetles.</title>
        <authorList>
            <person name="Shin N.R."/>
            <person name="Okamura Y."/>
            <person name="Kirsch R."/>
            <person name="Pauchet Y."/>
        </authorList>
    </citation>
    <scope>NUCLEOTIDE SEQUENCE [LARGE SCALE GENOMIC DNA]</scope>
    <source>
        <strain evidence="11">EAD_L_NR</strain>
    </source>
</reference>
<comment type="function">
    <text evidence="6">Thiol protease which recognizes and hydrolyzes the peptide bond at the C-terminal Gly of UFM1, a ubiquitin-like modifier protein bound to a number of target proteins. Does not hydrolyze SUMO1 or ISG15 ubiquitin-like proteins.</text>
</comment>
<sequence>MKPLIKISESVIKRLSKAKEPCFGKLAGTCSQNTFVVLGLHVDNETDLFNSYPGEVYCCGVFQINDDGTFDEDRVLQSVHVVDVTDSPIFISCKLGAPNEIVVRIVSNDHIEELEYLTVSEQDIYSQFVHIRLKGEIPLKCEVSLESIQEAFQKVIKTVSSGEVVFTIPKTNVFLFGGANEDSTVGIDSERKVVDMLEESNETVEGIQKKKKTQSFKLDILDINILKRVTRNTEDSATNQHAPLCILEKKAAKALDTMLCIDFLSVIYREGKVANLYEILIETTVRYLKLYESSLMSYFVTYVSDIAYIAEVSRLETFHFYPTECGHFLTLLYPTSETENSLKKQRELLHKQLLLDVVTPMFRRGNRYKFKIENPNSGPLLNPHEGVKPTDNGGTIALVKGKYEYYHYCQNKMDDNGWGCAYRSLQTLASWYKLQGYVDREVPSYKEIQKCLVDIGDKPASFIDSRQWIGSTEVNFVLNTLLGITCKILYVSSGEDMAMKGPELVNHFLNQGSPIMIGGGVLAHTILGVDYNQQTGDIRFLILDPHYTGGEDLHVIQNKGWCGWKTVDFWDKSAYYNMCLPQVPRGV</sequence>
<evidence type="ECO:0000256" key="7">
    <source>
        <dbReference type="ARBA" id="ARBA00073264"/>
    </source>
</evidence>
<comment type="similarity">
    <text evidence="1">Belongs to the peptidase C78 family.</text>
</comment>
<evidence type="ECO:0000256" key="5">
    <source>
        <dbReference type="ARBA" id="ARBA00022807"/>
    </source>
</evidence>
<dbReference type="GO" id="GO:0005634">
    <property type="term" value="C:nucleus"/>
    <property type="evidence" value="ECO:0007669"/>
    <property type="project" value="TreeGrafter"/>
</dbReference>
<evidence type="ECO:0000256" key="2">
    <source>
        <dbReference type="ARBA" id="ARBA00022670"/>
    </source>
</evidence>
<evidence type="ECO:0000259" key="10">
    <source>
        <dbReference type="Pfam" id="PF26560"/>
    </source>
</evidence>
<dbReference type="SUPFAM" id="SSF54001">
    <property type="entry name" value="Cysteine proteinases"/>
    <property type="match status" value="1"/>
</dbReference>
<keyword evidence="12" id="KW-1185">Reference proteome</keyword>
<dbReference type="InterPro" id="IPR012462">
    <property type="entry name" value="UFSP1/2_DUB_cat"/>
</dbReference>
<organism evidence="11 12">
    <name type="scientific">Exocentrus adspersus</name>
    <dbReference type="NCBI Taxonomy" id="1586481"/>
    <lineage>
        <taxon>Eukaryota</taxon>
        <taxon>Metazoa</taxon>
        <taxon>Ecdysozoa</taxon>
        <taxon>Arthropoda</taxon>
        <taxon>Hexapoda</taxon>
        <taxon>Insecta</taxon>
        <taxon>Pterygota</taxon>
        <taxon>Neoptera</taxon>
        <taxon>Endopterygota</taxon>
        <taxon>Coleoptera</taxon>
        <taxon>Polyphaga</taxon>
        <taxon>Cucujiformia</taxon>
        <taxon>Chrysomeloidea</taxon>
        <taxon>Cerambycidae</taxon>
        <taxon>Lamiinae</taxon>
        <taxon>Acanthocinini</taxon>
        <taxon>Exocentrus</taxon>
    </lineage>
</organism>
<dbReference type="GO" id="GO:0006508">
    <property type="term" value="P:proteolysis"/>
    <property type="evidence" value="ECO:0007669"/>
    <property type="project" value="UniProtKB-KW"/>
</dbReference>
<evidence type="ECO:0000259" key="8">
    <source>
        <dbReference type="Pfam" id="PF07910"/>
    </source>
</evidence>
<dbReference type="InterPro" id="IPR038765">
    <property type="entry name" value="Papain-like_cys_pep_sf"/>
</dbReference>
<dbReference type="PANTHER" id="PTHR48153">
    <property type="entry name" value="UFM1-SPECIFIC PROTEASE 2"/>
    <property type="match status" value="1"/>
</dbReference>
<evidence type="ECO:0000256" key="1">
    <source>
        <dbReference type="ARBA" id="ARBA00008552"/>
    </source>
</evidence>
<name>A0AAV8W8G5_9CUCU</name>
<dbReference type="Gene3D" id="3.90.70.130">
    <property type="match status" value="1"/>
</dbReference>
<comment type="caution">
    <text evidence="11">The sequence shown here is derived from an EMBL/GenBank/DDBJ whole genome shotgun (WGS) entry which is preliminary data.</text>
</comment>
<evidence type="ECO:0000256" key="4">
    <source>
        <dbReference type="ARBA" id="ARBA00022801"/>
    </source>
</evidence>
<evidence type="ECO:0000313" key="11">
    <source>
        <dbReference type="EMBL" id="KAJ8922664.1"/>
    </source>
</evidence>
<keyword evidence="5" id="KW-0788">Thiol protease</keyword>
<keyword evidence="2" id="KW-0645">Protease</keyword>
<feature type="domain" description="UFSP1/2/DUB catalytic" evidence="8">
    <location>
        <begin position="396"/>
        <end position="579"/>
    </location>
</feature>
<dbReference type="Pfam" id="PF26560">
    <property type="entry name" value="UFSP2_MPN_insect"/>
    <property type="match status" value="1"/>
</dbReference>
<dbReference type="InterPro" id="IPR049387">
    <property type="entry name" value="UFSP2-like_2nd"/>
</dbReference>